<keyword evidence="2" id="KW-1133">Transmembrane helix</keyword>
<feature type="transmembrane region" description="Helical" evidence="2">
    <location>
        <begin position="12"/>
        <end position="32"/>
    </location>
</feature>
<feature type="compositionally biased region" description="Polar residues" evidence="1">
    <location>
        <begin position="135"/>
        <end position="144"/>
    </location>
</feature>
<comment type="caution">
    <text evidence="3">The sequence shown here is derived from an EMBL/GenBank/DDBJ whole genome shotgun (WGS) entry which is preliminary data.</text>
</comment>
<dbReference type="AlphaFoldDB" id="A0A0V1KUZ7"/>
<protein>
    <submittedName>
        <fullName evidence="3">Uncharacterized protein</fullName>
    </submittedName>
</protein>
<dbReference type="EMBL" id="JYDW01000237">
    <property type="protein sequence ID" value="KRZ51140.1"/>
    <property type="molecule type" value="Genomic_DNA"/>
</dbReference>
<evidence type="ECO:0000313" key="3">
    <source>
        <dbReference type="EMBL" id="KRZ51140.1"/>
    </source>
</evidence>
<sequence>MAAQLLVATVQLPFVLLLFWAAFLTSSFLFALKPSSSRINRRLCSRHYQWSLSCPLSSRESLAYLGSSHEFSLTACQCKFACSNSASFQSFASPFLTAFLLTGERTCVESKSKALTQFRRGAGRDGEQKKMLTKAHQSTESSQR</sequence>
<keyword evidence="4" id="KW-1185">Reference proteome</keyword>
<proteinExistence type="predicted"/>
<evidence type="ECO:0000256" key="2">
    <source>
        <dbReference type="SAM" id="Phobius"/>
    </source>
</evidence>
<name>A0A0V1KUZ7_9BILA</name>
<accession>A0A0V1KUZ7</accession>
<evidence type="ECO:0000313" key="4">
    <source>
        <dbReference type="Proteomes" id="UP000054721"/>
    </source>
</evidence>
<organism evidence="3 4">
    <name type="scientific">Trichinella nativa</name>
    <dbReference type="NCBI Taxonomy" id="6335"/>
    <lineage>
        <taxon>Eukaryota</taxon>
        <taxon>Metazoa</taxon>
        <taxon>Ecdysozoa</taxon>
        <taxon>Nematoda</taxon>
        <taxon>Enoplea</taxon>
        <taxon>Dorylaimia</taxon>
        <taxon>Trichinellida</taxon>
        <taxon>Trichinellidae</taxon>
        <taxon>Trichinella</taxon>
    </lineage>
</organism>
<keyword evidence="2" id="KW-0472">Membrane</keyword>
<dbReference type="Proteomes" id="UP000054721">
    <property type="component" value="Unassembled WGS sequence"/>
</dbReference>
<evidence type="ECO:0000256" key="1">
    <source>
        <dbReference type="SAM" id="MobiDB-lite"/>
    </source>
</evidence>
<keyword evidence="2" id="KW-0812">Transmembrane</keyword>
<gene>
    <name evidence="3" type="ORF">T02_571</name>
</gene>
<feature type="region of interest" description="Disordered" evidence="1">
    <location>
        <begin position="119"/>
        <end position="144"/>
    </location>
</feature>
<reference evidence="3 4" key="1">
    <citation type="submission" date="2015-05" db="EMBL/GenBank/DDBJ databases">
        <title>Evolution of Trichinella species and genotypes.</title>
        <authorList>
            <person name="Korhonen P.K."/>
            <person name="Edoardo P."/>
            <person name="Giuseppe L.R."/>
            <person name="Gasser R.B."/>
        </authorList>
    </citation>
    <scope>NUCLEOTIDE SEQUENCE [LARGE SCALE GENOMIC DNA]</scope>
    <source>
        <strain evidence="3">ISS10</strain>
    </source>
</reference>